<reference evidence="12 13" key="1">
    <citation type="submission" date="2018-08" db="EMBL/GenBank/DDBJ databases">
        <title>Lysobacter sp. zong2l5, whole genome shotgun sequence.</title>
        <authorList>
            <person name="Zhang X."/>
            <person name="Feng G."/>
            <person name="Zhu H."/>
        </authorList>
    </citation>
    <scope>NUCLEOTIDE SEQUENCE [LARGE SCALE GENOMIC DNA]</scope>
    <source>
        <strain evidence="13">zong2l5</strain>
    </source>
</reference>
<dbReference type="GO" id="GO:0015990">
    <property type="term" value="P:electron transport coupled proton transport"/>
    <property type="evidence" value="ECO:0007669"/>
    <property type="project" value="TreeGrafter"/>
</dbReference>
<evidence type="ECO:0000256" key="2">
    <source>
        <dbReference type="ARBA" id="ARBA00009025"/>
    </source>
</evidence>
<feature type="transmembrane region" description="Helical" evidence="10">
    <location>
        <begin position="6"/>
        <end position="27"/>
    </location>
</feature>
<evidence type="ECO:0000256" key="8">
    <source>
        <dbReference type="ARBA" id="ARBA00032798"/>
    </source>
</evidence>
<name>A0A371K4J9_9GAMM</name>
<dbReference type="GO" id="GO:0012505">
    <property type="term" value="C:endomembrane system"/>
    <property type="evidence" value="ECO:0007669"/>
    <property type="project" value="UniProtKB-SubCell"/>
</dbReference>
<feature type="transmembrane region" description="Helical" evidence="10">
    <location>
        <begin position="39"/>
        <end position="59"/>
    </location>
</feature>
<dbReference type="OrthoDB" id="9768329at2"/>
<dbReference type="Proteomes" id="UP000264492">
    <property type="component" value="Unassembled WGS sequence"/>
</dbReference>
<feature type="transmembrane region" description="Helical" evidence="10">
    <location>
        <begin position="278"/>
        <end position="299"/>
    </location>
</feature>
<evidence type="ECO:0000256" key="5">
    <source>
        <dbReference type="ARBA" id="ARBA00022989"/>
    </source>
</evidence>
<evidence type="ECO:0000313" key="13">
    <source>
        <dbReference type="Proteomes" id="UP000264492"/>
    </source>
</evidence>
<feature type="domain" description="NADH:quinone oxidoreductase/Mrp antiporter transmembrane" evidence="11">
    <location>
        <begin position="137"/>
        <end position="432"/>
    </location>
</feature>
<evidence type="ECO:0000256" key="10">
    <source>
        <dbReference type="SAM" id="Phobius"/>
    </source>
</evidence>
<feature type="transmembrane region" description="Helical" evidence="10">
    <location>
        <begin position="212"/>
        <end position="236"/>
    </location>
</feature>
<dbReference type="RefSeq" id="WP_115858229.1">
    <property type="nucleotide sequence ID" value="NZ_QTSU01000001.1"/>
</dbReference>
<dbReference type="GO" id="GO:0016020">
    <property type="term" value="C:membrane"/>
    <property type="evidence" value="ECO:0007669"/>
    <property type="project" value="UniProtKB-SubCell"/>
</dbReference>
<keyword evidence="12" id="KW-0560">Oxidoreductase</keyword>
<feature type="transmembrane region" description="Helical" evidence="10">
    <location>
        <begin position="349"/>
        <end position="367"/>
    </location>
</feature>
<feature type="transmembrane region" description="Helical" evidence="10">
    <location>
        <begin position="248"/>
        <end position="266"/>
    </location>
</feature>
<comment type="subcellular location">
    <subcellularLocation>
        <location evidence="1">Endomembrane system</location>
        <topology evidence="1">Multi-pass membrane protein</topology>
    </subcellularLocation>
    <subcellularLocation>
        <location evidence="9">Membrane</location>
        <topology evidence="9">Multi-pass membrane protein</topology>
    </subcellularLocation>
</comment>
<dbReference type="GO" id="GO:0042773">
    <property type="term" value="P:ATP synthesis coupled electron transport"/>
    <property type="evidence" value="ECO:0007669"/>
    <property type="project" value="InterPro"/>
</dbReference>
<keyword evidence="13" id="KW-1185">Reference proteome</keyword>
<dbReference type="Pfam" id="PF00361">
    <property type="entry name" value="Proton_antipo_M"/>
    <property type="match status" value="1"/>
</dbReference>
<feature type="transmembrane region" description="Helical" evidence="10">
    <location>
        <begin position="379"/>
        <end position="402"/>
    </location>
</feature>
<dbReference type="NCBIfam" id="TIGR01972">
    <property type="entry name" value="NDH_I_M"/>
    <property type="match status" value="1"/>
</dbReference>
<dbReference type="PANTHER" id="PTHR43507">
    <property type="entry name" value="NADH-UBIQUINONE OXIDOREDUCTASE CHAIN 4"/>
    <property type="match status" value="1"/>
</dbReference>
<evidence type="ECO:0000256" key="6">
    <source>
        <dbReference type="ARBA" id="ARBA00023136"/>
    </source>
</evidence>
<feature type="transmembrane region" description="Helical" evidence="10">
    <location>
        <begin position="172"/>
        <end position="192"/>
    </location>
</feature>
<dbReference type="EMBL" id="QTSU01000001">
    <property type="protein sequence ID" value="RDZ28792.1"/>
    <property type="molecule type" value="Genomic_DNA"/>
</dbReference>
<evidence type="ECO:0000256" key="9">
    <source>
        <dbReference type="RuleBase" id="RU000320"/>
    </source>
</evidence>
<dbReference type="PANTHER" id="PTHR43507:SF1">
    <property type="entry name" value="NADH-UBIQUINONE OXIDOREDUCTASE CHAIN 4"/>
    <property type="match status" value="1"/>
</dbReference>
<dbReference type="GO" id="GO:0048039">
    <property type="term" value="F:ubiquinone binding"/>
    <property type="evidence" value="ECO:0007669"/>
    <property type="project" value="TreeGrafter"/>
</dbReference>
<gene>
    <name evidence="12" type="ORF">DX914_06665</name>
</gene>
<feature type="transmembrane region" description="Helical" evidence="10">
    <location>
        <begin position="119"/>
        <end position="137"/>
    </location>
</feature>
<dbReference type="InterPro" id="IPR010227">
    <property type="entry name" value="NADH_Q_OxRdtase_chainM/4"/>
</dbReference>
<protein>
    <recommendedName>
        <fullName evidence="3">NADH-quinone oxidoreductase subunit M</fullName>
    </recommendedName>
    <alternativeName>
        <fullName evidence="7">NADH dehydrogenase I subunit M</fullName>
    </alternativeName>
    <alternativeName>
        <fullName evidence="8">NDH-1 subunit M</fullName>
    </alternativeName>
</protein>
<organism evidence="12 13">
    <name type="scientific">Lysobacter silvisoli</name>
    <dbReference type="NCBI Taxonomy" id="2293254"/>
    <lineage>
        <taxon>Bacteria</taxon>
        <taxon>Pseudomonadati</taxon>
        <taxon>Pseudomonadota</taxon>
        <taxon>Gammaproteobacteria</taxon>
        <taxon>Lysobacterales</taxon>
        <taxon>Lysobacteraceae</taxon>
        <taxon>Lysobacter</taxon>
    </lineage>
</organism>
<feature type="transmembrane region" description="Helical" evidence="10">
    <location>
        <begin position="306"/>
        <end position="329"/>
    </location>
</feature>
<proteinExistence type="inferred from homology"/>
<comment type="caution">
    <text evidence="12">The sequence shown here is derived from an EMBL/GenBank/DDBJ whole genome shotgun (WGS) entry which is preliminary data.</text>
</comment>
<evidence type="ECO:0000256" key="4">
    <source>
        <dbReference type="ARBA" id="ARBA00022692"/>
    </source>
</evidence>
<dbReference type="AlphaFoldDB" id="A0A371K4J9"/>
<dbReference type="NCBIfam" id="NF004501">
    <property type="entry name" value="PRK05846.1-5"/>
    <property type="match status" value="1"/>
</dbReference>
<feature type="transmembrane region" description="Helical" evidence="10">
    <location>
        <begin position="89"/>
        <end position="112"/>
    </location>
</feature>
<evidence type="ECO:0000313" key="12">
    <source>
        <dbReference type="EMBL" id="RDZ28792.1"/>
    </source>
</evidence>
<comment type="similarity">
    <text evidence="2">Belongs to the complex I subunit 4 family.</text>
</comment>
<evidence type="ECO:0000256" key="3">
    <source>
        <dbReference type="ARBA" id="ARBA00019906"/>
    </source>
</evidence>
<feature type="transmembrane region" description="Helical" evidence="10">
    <location>
        <begin position="143"/>
        <end position="160"/>
    </location>
</feature>
<feature type="transmembrane region" description="Helical" evidence="10">
    <location>
        <begin position="465"/>
        <end position="484"/>
    </location>
</feature>
<sequence length="512" mass="55741">MNHWPLLSTHLLTVLIWLPIIGGLATLAFGNQRAGSARWFALAVGLVTLALSVLLFTGFDHANAGMQFVESREWIPAFDIRYQLGADGISVALIGLTTLTTVLVLISAWGSVDKRVSQYYAAFLILEGLMVGVFSALDALLFYVFFEGMLIPMFIIIGVWGGPRRVYASVKFFLYTFLGSVFMLVGLIYLYLKSGSWQLADWYPLSLSATEQMWLFFAFLIAFAVKVPMFPVHTWLPDAHVEAPTAGSVILAAIMLKIGGYGFLRFTLPIVPDAGQDWAWLVIALSLIAVVYVGLVALVQDDMKKLIAYSSVSHMGFVTLGTFISFALVRDYGNVDAARLGLQGAMVQMISHGFVSGAMFTCVGVLYDRMHSRMIKDYGGVANVMPWFAAFVVLFAMANSGLPGTSGFVGEFMVIVASFQKHPMIAFAAATTLIIGAAYTLWLVKRTIWGEVGNAHVAELEDINPREALVLGVFAAGVLILGIWPKPLTDLMEPAIANLATQIATSKLPMGL</sequence>
<dbReference type="GO" id="GO:0008137">
    <property type="term" value="F:NADH dehydrogenase (ubiquinone) activity"/>
    <property type="evidence" value="ECO:0007669"/>
    <property type="project" value="InterPro"/>
</dbReference>
<evidence type="ECO:0000256" key="1">
    <source>
        <dbReference type="ARBA" id="ARBA00004127"/>
    </source>
</evidence>
<evidence type="ECO:0000256" key="7">
    <source>
        <dbReference type="ARBA" id="ARBA00031584"/>
    </source>
</evidence>
<dbReference type="NCBIfam" id="NF004499">
    <property type="entry name" value="PRK05846.1-3"/>
    <property type="match status" value="1"/>
</dbReference>
<dbReference type="PRINTS" id="PR01437">
    <property type="entry name" value="NUOXDRDTASE4"/>
</dbReference>
<dbReference type="InterPro" id="IPR001750">
    <property type="entry name" value="ND/Mrp_TM"/>
</dbReference>
<keyword evidence="4 9" id="KW-0812">Transmembrane</keyword>
<dbReference type="GO" id="GO:0003954">
    <property type="term" value="F:NADH dehydrogenase activity"/>
    <property type="evidence" value="ECO:0007669"/>
    <property type="project" value="TreeGrafter"/>
</dbReference>
<evidence type="ECO:0000259" key="11">
    <source>
        <dbReference type="Pfam" id="PF00361"/>
    </source>
</evidence>
<dbReference type="InterPro" id="IPR003918">
    <property type="entry name" value="NADH_UbQ_OxRdtase"/>
</dbReference>
<keyword evidence="6 10" id="KW-0472">Membrane</keyword>
<feature type="transmembrane region" description="Helical" evidence="10">
    <location>
        <begin position="422"/>
        <end position="444"/>
    </location>
</feature>
<keyword evidence="5 10" id="KW-1133">Transmembrane helix</keyword>
<accession>A0A371K4J9</accession>